<keyword evidence="2" id="KW-1185">Reference proteome</keyword>
<sequence>MRTRRIAAIALILSPTTTTARNNYRKGNPFLHHHHTLLFHTSQFSTNPSPTDVIAIMNRQQLQKLLLEKSKTGFHKLDEALSLFRQMARSRPLPSVVHFTQLLTAVAKMKEYSSVVSLCKEIRELGIPINEYTPNILINCFCRLNRVDFAFATLGIFFKYGYTPNVTTFNTLINGMF</sequence>
<accession>A0ACC0PNA8</accession>
<comment type="caution">
    <text evidence="1">The sequence shown here is derived from an EMBL/GenBank/DDBJ whole genome shotgun (WGS) entry which is preliminary data.</text>
</comment>
<protein>
    <submittedName>
        <fullName evidence="1">Uncharacterized protein</fullName>
    </submittedName>
</protein>
<organism evidence="1 2">
    <name type="scientific">Rhododendron molle</name>
    <name type="common">Chinese azalea</name>
    <name type="synonym">Azalea mollis</name>
    <dbReference type="NCBI Taxonomy" id="49168"/>
    <lineage>
        <taxon>Eukaryota</taxon>
        <taxon>Viridiplantae</taxon>
        <taxon>Streptophyta</taxon>
        <taxon>Embryophyta</taxon>
        <taxon>Tracheophyta</taxon>
        <taxon>Spermatophyta</taxon>
        <taxon>Magnoliopsida</taxon>
        <taxon>eudicotyledons</taxon>
        <taxon>Gunneridae</taxon>
        <taxon>Pentapetalae</taxon>
        <taxon>asterids</taxon>
        <taxon>Ericales</taxon>
        <taxon>Ericaceae</taxon>
        <taxon>Ericoideae</taxon>
        <taxon>Rhodoreae</taxon>
        <taxon>Rhododendron</taxon>
    </lineage>
</organism>
<evidence type="ECO:0000313" key="1">
    <source>
        <dbReference type="EMBL" id="KAI8566609.1"/>
    </source>
</evidence>
<name>A0ACC0PNA8_RHOML</name>
<proteinExistence type="predicted"/>
<evidence type="ECO:0000313" key="2">
    <source>
        <dbReference type="Proteomes" id="UP001062846"/>
    </source>
</evidence>
<gene>
    <name evidence="1" type="ORF">RHMOL_Rhmol02G0054000</name>
</gene>
<reference evidence="1" key="1">
    <citation type="submission" date="2022-02" db="EMBL/GenBank/DDBJ databases">
        <title>Plant Genome Project.</title>
        <authorList>
            <person name="Zhang R.-G."/>
        </authorList>
    </citation>
    <scope>NUCLEOTIDE SEQUENCE</scope>
    <source>
        <strain evidence="1">AT1</strain>
    </source>
</reference>
<dbReference type="EMBL" id="CM046389">
    <property type="protein sequence ID" value="KAI8566609.1"/>
    <property type="molecule type" value="Genomic_DNA"/>
</dbReference>
<dbReference type="Proteomes" id="UP001062846">
    <property type="component" value="Chromosome 2"/>
</dbReference>